<keyword evidence="1" id="KW-0472">Membrane</keyword>
<dbReference type="EMBL" id="WHZX01000001">
    <property type="protein sequence ID" value="NEG71042.1"/>
    <property type="molecule type" value="Genomic_DNA"/>
</dbReference>
<feature type="transmembrane region" description="Helical" evidence="1">
    <location>
        <begin position="202"/>
        <end position="223"/>
    </location>
</feature>
<accession>A0A7K3T9A5</accession>
<name>A0A7K3T9A5_9BIFI</name>
<dbReference type="Proteomes" id="UP000469943">
    <property type="component" value="Unassembled WGS sequence"/>
</dbReference>
<dbReference type="AlphaFoldDB" id="A0A7K3T9A5"/>
<proteinExistence type="predicted"/>
<sequence>MIASFDGEGGMNAAEYLLEFFNEETRADGVEFDLRRVMCAISEVGRQLDGMESMGVSRFGRYRAAMPELWEQAWYSFRSANGAFSFTPADERRVSPGVTFMLLDIRDNGLSIDVTLDDGRRRSVDDMLAKVIETVNEDDTLSMSLKAYVVKLVHEVRLAMDLSRAGCDFELSDALARLMDGIGKAESVSGKRSVWEKLREDAIVPFTSAFFSALGAAVGAYAIGAASGQYRLP</sequence>
<comment type="caution">
    <text evidence="2">The sequence shown here is derived from an EMBL/GenBank/DDBJ whole genome shotgun (WGS) entry which is preliminary data.</text>
</comment>
<gene>
    <name evidence="2" type="ORF">GFD24_02130</name>
</gene>
<organism evidence="2 3">
    <name type="scientific">Bifidobacterium ramosum</name>
    <dbReference type="NCBI Taxonomy" id="1798158"/>
    <lineage>
        <taxon>Bacteria</taxon>
        <taxon>Bacillati</taxon>
        <taxon>Actinomycetota</taxon>
        <taxon>Actinomycetes</taxon>
        <taxon>Bifidobacteriales</taxon>
        <taxon>Bifidobacteriaceae</taxon>
        <taxon>Bifidobacterium</taxon>
    </lineage>
</organism>
<dbReference type="RefSeq" id="WP_152357502.1">
    <property type="nucleotide sequence ID" value="NZ_WBSM01000001.1"/>
</dbReference>
<protein>
    <submittedName>
        <fullName evidence="2">Uncharacterized protein</fullName>
    </submittedName>
</protein>
<keyword evidence="1" id="KW-0812">Transmembrane</keyword>
<reference evidence="2 3" key="1">
    <citation type="submission" date="2019-10" db="EMBL/GenBank/DDBJ databases">
        <title>Bifidobacterium from non-human primates.</title>
        <authorList>
            <person name="Modesto M."/>
        </authorList>
    </citation>
    <scope>NUCLEOTIDE SEQUENCE [LARGE SCALE GENOMIC DNA]</scope>
    <source>
        <strain evidence="2 3">TREM</strain>
    </source>
</reference>
<keyword evidence="1" id="KW-1133">Transmembrane helix</keyword>
<evidence type="ECO:0000313" key="3">
    <source>
        <dbReference type="Proteomes" id="UP000469943"/>
    </source>
</evidence>
<evidence type="ECO:0000256" key="1">
    <source>
        <dbReference type="SAM" id="Phobius"/>
    </source>
</evidence>
<evidence type="ECO:0000313" key="2">
    <source>
        <dbReference type="EMBL" id="NEG71042.1"/>
    </source>
</evidence>
<dbReference type="OrthoDB" id="5117522at2"/>